<dbReference type="PANTHER" id="PTHR43643">
    <property type="entry name" value="HISTIDINOL-PHOSPHATE AMINOTRANSFERASE 2"/>
    <property type="match status" value="1"/>
</dbReference>
<dbReference type="Gene3D" id="3.90.1150.10">
    <property type="entry name" value="Aspartate Aminotransferase, domain 1"/>
    <property type="match status" value="2"/>
</dbReference>
<dbReference type="Proteomes" id="UP001203761">
    <property type="component" value="Unassembled WGS sequence"/>
</dbReference>
<dbReference type="InterPro" id="IPR015422">
    <property type="entry name" value="PyrdxlP-dep_Trfase_small"/>
</dbReference>
<comment type="caution">
    <text evidence="5">The sequence shown here is derived from an EMBL/GenBank/DDBJ whole genome shotgun (WGS) entry which is preliminary data.</text>
</comment>
<feature type="domain" description="Aminotransferase class I/classII large" evidence="4">
    <location>
        <begin position="42"/>
        <end position="311"/>
    </location>
</feature>
<dbReference type="Gene3D" id="3.40.640.10">
    <property type="entry name" value="Type I PLP-dependent aspartate aminotransferase-like (Major domain)"/>
    <property type="match status" value="1"/>
</dbReference>
<dbReference type="Pfam" id="PF00155">
    <property type="entry name" value="Aminotran_1_2"/>
    <property type="match status" value="1"/>
</dbReference>
<organism evidence="5 6">
    <name type="scientific">Brachybacterium equifaecis</name>
    <dbReference type="NCBI Taxonomy" id="2910770"/>
    <lineage>
        <taxon>Bacteria</taxon>
        <taxon>Bacillati</taxon>
        <taxon>Actinomycetota</taxon>
        <taxon>Actinomycetes</taxon>
        <taxon>Micrococcales</taxon>
        <taxon>Dermabacteraceae</taxon>
        <taxon>Brachybacterium</taxon>
    </lineage>
</organism>
<dbReference type="InterPro" id="IPR015424">
    <property type="entry name" value="PyrdxlP-dep_Trfase"/>
</dbReference>
<evidence type="ECO:0000256" key="2">
    <source>
        <dbReference type="ARBA" id="ARBA00022679"/>
    </source>
</evidence>
<keyword evidence="2" id="KW-0808">Transferase</keyword>
<evidence type="ECO:0000259" key="4">
    <source>
        <dbReference type="Pfam" id="PF00155"/>
    </source>
</evidence>
<evidence type="ECO:0000256" key="1">
    <source>
        <dbReference type="ARBA" id="ARBA00022576"/>
    </source>
</evidence>
<keyword evidence="6" id="KW-1185">Reference proteome</keyword>
<accession>A0ABT0QYX2</accession>
<reference evidence="5" key="1">
    <citation type="submission" date="2022-02" db="EMBL/GenBank/DDBJ databases">
        <authorList>
            <person name="Lee M."/>
            <person name="Kim S.-J."/>
            <person name="Jung M.-Y."/>
        </authorList>
    </citation>
    <scope>NUCLEOTIDE SEQUENCE</scope>
    <source>
        <strain evidence="5">JHP9</strain>
    </source>
</reference>
<keyword evidence="1 5" id="KW-0032">Aminotransferase</keyword>
<proteinExistence type="predicted"/>
<dbReference type="SUPFAM" id="SSF53383">
    <property type="entry name" value="PLP-dependent transferases"/>
    <property type="match status" value="1"/>
</dbReference>
<gene>
    <name evidence="5" type="ORF">Bequi_03095</name>
</gene>
<dbReference type="GO" id="GO:0008483">
    <property type="term" value="F:transaminase activity"/>
    <property type="evidence" value="ECO:0007669"/>
    <property type="project" value="UniProtKB-KW"/>
</dbReference>
<keyword evidence="3" id="KW-0663">Pyridoxal phosphate</keyword>
<evidence type="ECO:0000313" key="5">
    <source>
        <dbReference type="EMBL" id="MCL6422378.1"/>
    </source>
</evidence>
<dbReference type="InterPro" id="IPR015421">
    <property type="entry name" value="PyrdxlP-dep_Trfase_major"/>
</dbReference>
<dbReference type="InterPro" id="IPR050106">
    <property type="entry name" value="HistidinolP_aminotransfase"/>
</dbReference>
<dbReference type="CDD" id="cd00609">
    <property type="entry name" value="AAT_like"/>
    <property type="match status" value="1"/>
</dbReference>
<name>A0ABT0QYX2_9MICO</name>
<evidence type="ECO:0000313" key="6">
    <source>
        <dbReference type="Proteomes" id="UP001203761"/>
    </source>
</evidence>
<evidence type="ECO:0000256" key="3">
    <source>
        <dbReference type="ARBA" id="ARBA00022898"/>
    </source>
</evidence>
<dbReference type="EMBL" id="JAKNCJ010000001">
    <property type="protein sequence ID" value="MCL6422378.1"/>
    <property type="molecule type" value="Genomic_DNA"/>
</dbReference>
<sequence length="405" mass="42318">MPENASAHGPADEQIRLRAALDALPAYVPGRPAPDDGVHRFKVSSNESPFPPLPAVQQAVARAMETSHLYPDMGAVQLREAIAAHHRESGFDLAPEAIVLGTGSVAVTGDLVRALVDAGDEVVFAWRSFEAYPIVVGSHGGVSVPVPLTSTFEHDLDAMAVAITARTKLVILCTPNNPTGPALSTEEISEFLQKVPAHVAVAIDEAYREFVDPELRPDTARLFAEHPNVVILRTFSKLQGLAGLRLGYAIAHPRLARALGQVTVPFGASSLGQAAALATFAPDAARELEERAAWIRAERARVQEGLARIAGAARAGGGTGASGADARGEADAVGAADALPASQGNFVFFPLGERSGEFAAFADARGLVVRAYGADGVRVTIGEAAANDRLLEIAAAWVESGRDLG</sequence>
<dbReference type="RefSeq" id="WP_249736481.1">
    <property type="nucleotide sequence ID" value="NZ_JAKNCJ010000001.1"/>
</dbReference>
<protein>
    <submittedName>
        <fullName evidence="5">Aminotransferase class I/II-fold pyridoxal phosphate-dependent enzyme</fullName>
    </submittedName>
</protein>
<dbReference type="PANTHER" id="PTHR43643:SF3">
    <property type="entry name" value="HISTIDINOL-PHOSPHATE AMINOTRANSFERASE"/>
    <property type="match status" value="1"/>
</dbReference>
<dbReference type="InterPro" id="IPR004839">
    <property type="entry name" value="Aminotransferase_I/II_large"/>
</dbReference>